<protein>
    <submittedName>
        <fullName evidence="2">Uncharacterized protein</fullName>
    </submittedName>
</protein>
<dbReference type="PATRIC" id="fig|38307.3.peg.3609"/>
<keyword evidence="1" id="KW-0812">Transmembrane</keyword>
<evidence type="ECO:0000313" key="3">
    <source>
        <dbReference type="Proteomes" id="UP000077786"/>
    </source>
</evidence>
<sequence length="41" mass="4329">MDNVTQSILFILLPAAAFTIGLGLAIGPIASRLAKLRTSHH</sequence>
<keyword evidence="1" id="KW-0472">Membrane</keyword>
<dbReference type="Proteomes" id="UP000077786">
    <property type="component" value="Unassembled WGS sequence"/>
</dbReference>
<keyword evidence="1" id="KW-1133">Transmembrane helix</keyword>
<dbReference type="AlphaFoldDB" id="A0A1B6VFU8"/>
<name>A0A1B6VFU8_9PROT</name>
<proteinExistence type="predicted"/>
<organism evidence="2 3">
    <name type="scientific">Gluconobacter cerinus</name>
    <dbReference type="NCBI Taxonomy" id="38307"/>
    <lineage>
        <taxon>Bacteria</taxon>
        <taxon>Pseudomonadati</taxon>
        <taxon>Pseudomonadota</taxon>
        <taxon>Alphaproteobacteria</taxon>
        <taxon>Acetobacterales</taxon>
        <taxon>Acetobacteraceae</taxon>
        <taxon>Gluconobacter</taxon>
    </lineage>
</organism>
<dbReference type="RefSeq" id="WP_255494207.1">
    <property type="nucleotide sequence ID" value="NZ_JAERLE010000042.1"/>
</dbReference>
<evidence type="ECO:0000313" key="2">
    <source>
        <dbReference type="EMBL" id="OAJ65938.1"/>
    </source>
</evidence>
<feature type="transmembrane region" description="Helical" evidence="1">
    <location>
        <begin position="6"/>
        <end position="30"/>
    </location>
</feature>
<comment type="caution">
    <text evidence="2">The sequence shown here is derived from an EMBL/GenBank/DDBJ whole genome shotgun (WGS) entry which is preliminary data.</text>
</comment>
<dbReference type="EMBL" id="LUTU01000034">
    <property type="protein sequence ID" value="OAJ65938.1"/>
    <property type="molecule type" value="Genomic_DNA"/>
</dbReference>
<accession>A0A1B6VFU8</accession>
<evidence type="ECO:0000256" key="1">
    <source>
        <dbReference type="SAM" id="Phobius"/>
    </source>
</evidence>
<gene>
    <name evidence="2" type="ORF">A0123_03433</name>
</gene>
<reference evidence="2 3" key="1">
    <citation type="submission" date="2016-03" db="EMBL/GenBank/DDBJ databases">
        <title>Draft genome sequence of Gluconobacter cerinus strain CECT 9110.</title>
        <authorList>
            <person name="Sainz F."/>
            <person name="Mas A."/>
            <person name="Torija M.J."/>
        </authorList>
    </citation>
    <scope>NUCLEOTIDE SEQUENCE [LARGE SCALE GENOMIC DNA]</scope>
    <source>
        <strain evidence="2 3">CECT 9110</strain>
    </source>
</reference>